<sequence>MADTKLRYQRFYAEEGRFDVSSPPMCSPNTLAMFVWKTSMTEFGMETRRNSNQCKQNTFKIDKLSSFLLSLKDTMRKLSD</sequence>
<reference evidence="1" key="1">
    <citation type="submission" date="2020-07" db="EMBL/GenBank/DDBJ databases">
        <title>Multicomponent nature underlies the extraordinary mechanical properties of spider dragline silk.</title>
        <authorList>
            <person name="Kono N."/>
            <person name="Nakamura H."/>
            <person name="Mori M."/>
            <person name="Yoshida Y."/>
            <person name="Ohtoshi R."/>
            <person name="Malay A.D."/>
            <person name="Moran D.A.P."/>
            <person name="Tomita M."/>
            <person name="Numata K."/>
            <person name="Arakawa K."/>
        </authorList>
    </citation>
    <scope>NUCLEOTIDE SEQUENCE</scope>
</reference>
<accession>A0A8X6FU60</accession>
<protein>
    <submittedName>
        <fullName evidence="1">Uncharacterized protein</fullName>
    </submittedName>
</protein>
<dbReference type="EMBL" id="BMAO01003583">
    <property type="protein sequence ID" value="GFQ88871.1"/>
    <property type="molecule type" value="Genomic_DNA"/>
</dbReference>
<dbReference type="Proteomes" id="UP000887116">
    <property type="component" value="Unassembled WGS sequence"/>
</dbReference>
<dbReference type="AlphaFoldDB" id="A0A8X6FU60"/>
<comment type="caution">
    <text evidence="1">The sequence shown here is derived from an EMBL/GenBank/DDBJ whole genome shotgun (WGS) entry which is preliminary data.</text>
</comment>
<evidence type="ECO:0000313" key="2">
    <source>
        <dbReference type="Proteomes" id="UP000887116"/>
    </source>
</evidence>
<gene>
    <name evidence="1" type="ORF">TNCT_616491</name>
</gene>
<proteinExistence type="predicted"/>
<name>A0A8X6FU60_TRICU</name>
<organism evidence="1 2">
    <name type="scientific">Trichonephila clavata</name>
    <name type="common">Joro spider</name>
    <name type="synonym">Nephila clavata</name>
    <dbReference type="NCBI Taxonomy" id="2740835"/>
    <lineage>
        <taxon>Eukaryota</taxon>
        <taxon>Metazoa</taxon>
        <taxon>Ecdysozoa</taxon>
        <taxon>Arthropoda</taxon>
        <taxon>Chelicerata</taxon>
        <taxon>Arachnida</taxon>
        <taxon>Araneae</taxon>
        <taxon>Araneomorphae</taxon>
        <taxon>Entelegynae</taxon>
        <taxon>Araneoidea</taxon>
        <taxon>Nephilidae</taxon>
        <taxon>Trichonephila</taxon>
    </lineage>
</organism>
<evidence type="ECO:0000313" key="1">
    <source>
        <dbReference type="EMBL" id="GFQ88871.1"/>
    </source>
</evidence>
<keyword evidence="2" id="KW-1185">Reference proteome</keyword>